<dbReference type="AlphaFoldDB" id="A0A329QL49"/>
<gene>
    <name evidence="6" type="ORF">DPM12_13665</name>
</gene>
<dbReference type="OrthoDB" id="2509690at2"/>
<feature type="chain" id="PRO_5016405623" evidence="5">
    <location>
        <begin position="25"/>
        <end position="462"/>
    </location>
</feature>
<feature type="signal peptide" evidence="5">
    <location>
        <begin position="1"/>
        <end position="24"/>
    </location>
</feature>
<keyword evidence="4 5" id="KW-0732">Signal</keyword>
<evidence type="ECO:0000256" key="2">
    <source>
        <dbReference type="ARBA" id="ARBA00008520"/>
    </source>
</evidence>
<protein>
    <submittedName>
        <fullName evidence="6">ABC transporter substrate-binding protein</fullName>
    </submittedName>
</protein>
<dbReference type="RefSeq" id="WP_112258885.1">
    <property type="nucleotide sequence ID" value="NZ_QMIG01000014.1"/>
</dbReference>
<evidence type="ECO:0000256" key="1">
    <source>
        <dbReference type="ARBA" id="ARBA00004196"/>
    </source>
</evidence>
<dbReference type="Proteomes" id="UP000250462">
    <property type="component" value="Unassembled WGS sequence"/>
</dbReference>
<name>A0A329QL49_9ACTN</name>
<dbReference type="Gene3D" id="3.40.190.10">
    <property type="entry name" value="Periplasmic binding protein-like II"/>
    <property type="match status" value="2"/>
</dbReference>
<dbReference type="PANTHER" id="PTHR43649:SF31">
    <property type="entry name" value="SN-GLYCEROL-3-PHOSPHATE-BINDING PERIPLASMIC PROTEIN UGPB"/>
    <property type="match status" value="1"/>
</dbReference>
<dbReference type="InterPro" id="IPR006059">
    <property type="entry name" value="SBP"/>
</dbReference>
<dbReference type="Pfam" id="PF13416">
    <property type="entry name" value="SBP_bac_8"/>
    <property type="match status" value="1"/>
</dbReference>
<evidence type="ECO:0000313" key="6">
    <source>
        <dbReference type="EMBL" id="RAW13115.1"/>
    </source>
</evidence>
<evidence type="ECO:0000256" key="5">
    <source>
        <dbReference type="SAM" id="SignalP"/>
    </source>
</evidence>
<organism evidence="6 7">
    <name type="scientific">Phytoactinopolyspora halophila</name>
    <dbReference type="NCBI Taxonomy" id="1981511"/>
    <lineage>
        <taxon>Bacteria</taxon>
        <taxon>Bacillati</taxon>
        <taxon>Actinomycetota</taxon>
        <taxon>Actinomycetes</taxon>
        <taxon>Jiangellales</taxon>
        <taxon>Jiangellaceae</taxon>
        <taxon>Phytoactinopolyspora</taxon>
    </lineage>
</organism>
<keyword evidence="3" id="KW-0813">Transport</keyword>
<evidence type="ECO:0000313" key="7">
    <source>
        <dbReference type="Proteomes" id="UP000250462"/>
    </source>
</evidence>
<dbReference type="InterPro" id="IPR050490">
    <property type="entry name" value="Bact_solute-bd_prot1"/>
</dbReference>
<dbReference type="PROSITE" id="PS51257">
    <property type="entry name" value="PROKAR_LIPOPROTEIN"/>
    <property type="match status" value="1"/>
</dbReference>
<dbReference type="PANTHER" id="PTHR43649">
    <property type="entry name" value="ARABINOSE-BINDING PROTEIN-RELATED"/>
    <property type="match status" value="1"/>
</dbReference>
<dbReference type="SUPFAM" id="SSF53850">
    <property type="entry name" value="Periplasmic binding protein-like II"/>
    <property type="match status" value="1"/>
</dbReference>
<sequence length="462" mass="50201">MRTTKVLTAGAAAALLLAACGDSATDQSGTADDANAEDLGAEEDDIVLTFWHGLGGDNEEFINDELAAKYSEETDGVVVNAQMRGTYNEVLDQSIVAAGTDEAPHIVQLYEIGVQLARDSGIFAPIHELDTEGIIDPDDYVPAVSSYYTDETGDLYSAPWNSSNPIVYINRDLFEEAGLDPDDPPERFSEVLDACEQIMDAGVSDACFGMPIHSWFFEQTVAQQGGLLANNDNGRSGRATEVLLDSPEAVNVLEFWQEMDERGYWLTSGAREDWDDPRTLMANGQIAMAMDSTAAVGTYEASLEELGNELGTAFMPIPDDAERHGTVIGGASLYILDGHSEEETQAALEFVNWLSEEQQDIAWHQFTGYFPVRSDTNEALDAEGWWDENPNFATAVQQLEETTVTPATQGAVMGPFPEIREIVLDAVEETLFEGTDPADALSANKERADAALEEYNADVEGS</sequence>
<evidence type="ECO:0000256" key="3">
    <source>
        <dbReference type="ARBA" id="ARBA00022448"/>
    </source>
</evidence>
<evidence type="ECO:0000256" key="4">
    <source>
        <dbReference type="ARBA" id="ARBA00022729"/>
    </source>
</evidence>
<dbReference type="GO" id="GO:0030313">
    <property type="term" value="C:cell envelope"/>
    <property type="evidence" value="ECO:0007669"/>
    <property type="project" value="UniProtKB-SubCell"/>
</dbReference>
<accession>A0A329QL49</accession>
<proteinExistence type="inferred from homology"/>
<keyword evidence="7" id="KW-1185">Reference proteome</keyword>
<comment type="subcellular location">
    <subcellularLocation>
        <location evidence="1">Cell envelope</location>
    </subcellularLocation>
</comment>
<comment type="caution">
    <text evidence="6">The sequence shown here is derived from an EMBL/GenBank/DDBJ whole genome shotgun (WGS) entry which is preliminary data.</text>
</comment>
<comment type="similarity">
    <text evidence="2">Belongs to the bacterial solute-binding protein 1 family.</text>
</comment>
<reference evidence="6 7" key="1">
    <citation type="submission" date="2018-06" db="EMBL/GenBank/DDBJ databases">
        <title>Phytoactinopolyspora halophila sp. nov., a novel halophilic actinomycete isolated from a saline soil in China.</title>
        <authorList>
            <person name="Tang S.-K."/>
        </authorList>
    </citation>
    <scope>NUCLEOTIDE SEQUENCE [LARGE SCALE GENOMIC DNA]</scope>
    <source>
        <strain evidence="6 7">YIM 96934</strain>
    </source>
</reference>
<dbReference type="CDD" id="cd14748">
    <property type="entry name" value="PBP2_UgpB"/>
    <property type="match status" value="1"/>
</dbReference>
<dbReference type="EMBL" id="QMIG01000014">
    <property type="protein sequence ID" value="RAW13115.1"/>
    <property type="molecule type" value="Genomic_DNA"/>
</dbReference>